<dbReference type="Gene3D" id="3.10.350.10">
    <property type="entry name" value="LysM domain"/>
    <property type="match status" value="1"/>
</dbReference>
<dbReference type="PROSITE" id="PS51782">
    <property type="entry name" value="LYSM"/>
    <property type="match status" value="1"/>
</dbReference>
<dbReference type="PANTHER" id="PTHR34700:SF4">
    <property type="entry name" value="PHAGE-LIKE ELEMENT PBSX PROTEIN XKDP"/>
    <property type="match status" value="1"/>
</dbReference>
<dbReference type="PANTHER" id="PTHR34700">
    <property type="entry name" value="POTASSIUM BINDING PROTEIN KBP"/>
    <property type="match status" value="1"/>
</dbReference>
<keyword evidence="1" id="KW-0732">Signal</keyword>
<accession>A0ABS1CLI5</accession>
<feature type="domain" description="LysM" evidence="2">
    <location>
        <begin position="52"/>
        <end position="100"/>
    </location>
</feature>
<dbReference type="CDD" id="cd00118">
    <property type="entry name" value="LysM"/>
    <property type="match status" value="1"/>
</dbReference>
<dbReference type="Pfam" id="PF01476">
    <property type="entry name" value="LysM"/>
    <property type="match status" value="1"/>
</dbReference>
<gene>
    <name evidence="3" type="ORF">CKO31_15940</name>
</gene>
<evidence type="ECO:0000256" key="1">
    <source>
        <dbReference type="SAM" id="SignalP"/>
    </source>
</evidence>
<dbReference type="SUPFAM" id="SSF54106">
    <property type="entry name" value="LysM domain"/>
    <property type="match status" value="1"/>
</dbReference>
<dbReference type="SMART" id="SM00257">
    <property type="entry name" value="LysM"/>
    <property type="match status" value="1"/>
</dbReference>
<dbReference type="Proteomes" id="UP000748752">
    <property type="component" value="Unassembled WGS sequence"/>
</dbReference>
<protein>
    <submittedName>
        <fullName evidence="3">Peptidoglycan-binding protein</fullName>
    </submittedName>
</protein>
<dbReference type="InterPro" id="IPR052196">
    <property type="entry name" value="Bact_Kbp"/>
</dbReference>
<dbReference type="InterPro" id="IPR018392">
    <property type="entry name" value="LysM"/>
</dbReference>
<evidence type="ECO:0000259" key="2">
    <source>
        <dbReference type="PROSITE" id="PS51782"/>
    </source>
</evidence>
<dbReference type="InterPro" id="IPR036779">
    <property type="entry name" value="LysM_dom_sf"/>
</dbReference>
<reference evidence="3 4" key="1">
    <citation type="journal article" date="2020" name="Microorganisms">
        <title>Osmotic Adaptation and Compatible Solute Biosynthesis of Phototrophic Bacteria as Revealed from Genome Analyses.</title>
        <authorList>
            <person name="Imhoff J.F."/>
            <person name="Rahn T."/>
            <person name="Kunzel S."/>
            <person name="Keller A."/>
            <person name="Neulinger S.C."/>
        </authorList>
    </citation>
    <scope>NUCLEOTIDE SEQUENCE [LARGE SCALE GENOMIC DNA]</scope>
    <source>
        <strain evidence="3 4">DSM 6210</strain>
    </source>
</reference>
<organism evidence="3 4">
    <name type="scientific">Thiohalocapsa halophila</name>
    <dbReference type="NCBI Taxonomy" id="69359"/>
    <lineage>
        <taxon>Bacteria</taxon>
        <taxon>Pseudomonadati</taxon>
        <taxon>Pseudomonadota</taxon>
        <taxon>Gammaproteobacteria</taxon>
        <taxon>Chromatiales</taxon>
        <taxon>Chromatiaceae</taxon>
        <taxon>Thiohalocapsa</taxon>
    </lineage>
</organism>
<name>A0ABS1CLI5_9GAMM</name>
<feature type="signal peptide" evidence="1">
    <location>
        <begin position="1"/>
        <end position="42"/>
    </location>
</feature>
<dbReference type="RefSeq" id="WP_200239555.1">
    <property type="nucleotide sequence ID" value="NZ_NRRV01000042.1"/>
</dbReference>
<keyword evidence="4" id="KW-1185">Reference proteome</keyword>
<dbReference type="EMBL" id="NRRV01000042">
    <property type="protein sequence ID" value="MBK1632201.1"/>
    <property type="molecule type" value="Genomic_DNA"/>
</dbReference>
<feature type="chain" id="PRO_5046737822" evidence="1">
    <location>
        <begin position="43"/>
        <end position="414"/>
    </location>
</feature>
<sequence>MPSQPNAHRASAVPARSFQRRRSAIACALACLLLLAATAAMAQGPLRTDAPDRYVVQPGDTLWGIAERFLSEPWRWRQIWQANPGIANPSRIYPGDVLVVDRSSGSPRIRKAHGGGGLRTVKLSPRVRVEELDREIPTIPVNAVAPFLSRPLITTAEEIDSAPYVVGFPEEKIIAGLGDTLFVRSITTTRNDRWDVLRPGRAYRDPDTNELLGYVATSVASAQLERLGDPATLVVTRSHKEVEVGDRVRPAQDEEPIRSFLPRPATAGMRGRIIAVLNGVSQIGQFDVVALNRGRREGVEVGTVFAAYQGGELRRDRVQARRSGWNWRSETPADTSFWFGDWELDGWNRGRPDPNAPLPLHRRASRADGQFIVPDSRTGVVMVFRTFEKVSFALVMRANQAIHVGEVVAPPRSL</sequence>
<proteinExistence type="predicted"/>
<evidence type="ECO:0000313" key="4">
    <source>
        <dbReference type="Proteomes" id="UP000748752"/>
    </source>
</evidence>
<evidence type="ECO:0000313" key="3">
    <source>
        <dbReference type="EMBL" id="MBK1632201.1"/>
    </source>
</evidence>
<comment type="caution">
    <text evidence="3">The sequence shown here is derived from an EMBL/GenBank/DDBJ whole genome shotgun (WGS) entry which is preliminary data.</text>
</comment>